<evidence type="ECO:0000313" key="3">
    <source>
        <dbReference type="EMBL" id="RVU45093.1"/>
    </source>
</evidence>
<evidence type="ECO:0000313" key="4">
    <source>
        <dbReference type="Proteomes" id="UP000285575"/>
    </source>
</evidence>
<dbReference type="AlphaFoldDB" id="A0A437REC2"/>
<dbReference type="InterPro" id="IPR011004">
    <property type="entry name" value="Trimer_LpxA-like_sf"/>
</dbReference>
<dbReference type="PANTHER" id="PTHR23416">
    <property type="entry name" value="SIALIC ACID SYNTHASE-RELATED"/>
    <property type="match status" value="1"/>
</dbReference>
<dbReference type="InterPro" id="IPR051159">
    <property type="entry name" value="Hexapeptide_acetyltransf"/>
</dbReference>
<dbReference type="Gene3D" id="2.160.10.10">
    <property type="entry name" value="Hexapeptide repeat proteins"/>
    <property type="match status" value="1"/>
</dbReference>
<dbReference type="EMBL" id="SACR01000004">
    <property type="protein sequence ID" value="RVU45093.1"/>
    <property type="molecule type" value="Genomic_DNA"/>
</dbReference>
<sequence length="190" mass="20599">MHRPAPPLPATDPYLVPSTSLRSRAGRALWSVVWLMLFRTSPRPAFAWRAALLRLFGAQLGPNCHIYPAARVWAPWLLVCEDAVCIADEAVVYNPAGVHLGSHCVISQQAYLCGAGHDVDDPAFPMVSRHIEVGAYAWVAARATVCPGVQLGEGAVLALGAVATRALQPWGVYAGVPARWHRQRKRPHAS</sequence>
<evidence type="ECO:0000256" key="1">
    <source>
        <dbReference type="ARBA" id="ARBA00007274"/>
    </source>
</evidence>
<keyword evidence="4" id="KW-1185">Reference proteome</keyword>
<dbReference type="Proteomes" id="UP000285575">
    <property type="component" value="Unassembled WGS sequence"/>
</dbReference>
<accession>A0A437REC2</accession>
<proteinExistence type="inferred from homology"/>
<reference evidence="3 4" key="1">
    <citation type="submission" date="2019-01" db="EMBL/GenBank/DDBJ databases">
        <authorList>
            <person name="Chen W.-M."/>
        </authorList>
    </citation>
    <scope>NUCLEOTIDE SEQUENCE [LARGE SCALE GENOMIC DNA]</scope>
    <source>
        <strain evidence="3 4">KYPY4</strain>
    </source>
</reference>
<comment type="similarity">
    <text evidence="1">Belongs to the transferase hexapeptide repeat family.</text>
</comment>
<protein>
    <submittedName>
        <fullName evidence="3">Putative colanic acid biosynthesis acetyltransferase</fullName>
    </submittedName>
</protein>
<gene>
    <name evidence="3" type="ORF">EOE66_13110</name>
</gene>
<evidence type="ECO:0000256" key="2">
    <source>
        <dbReference type="ARBA" id="ARBA00022679"/>
    </source>
</evidence>
<dbReference type="PANTHER" id="PTHR23416:SF23">
    <property type="entry name" value="ACETYLTRANSFERASE C18B11.09C-RELATED"/>
    <property type="match status" value="1"/>
</dbReference>
<name>A0A437REC2_9BURK</name>
<comment type="caution">
    <text evidence="3">The sequence shown here is derived from an EMBL/GenBank/DDBJ whole genome shotgun (WGS) entry which is preliminary data.</text>
</comment>
<organism evidence="3 4">
    <name type="scientific">Rubrivivax rivuli</name>
    <dbReference type="NCBI Taxonomy" id="1862385"/>
    <lineage>
        <taxon>Bacteria</taxon>
        <taxon>Pseudomonadati</taxon>
        <taxon>Pseudomonadota</taxon>
        <taxon>Betaproteobacteria</taxon>
        <taxon>Burkholderiales</taxon>
        <taxon>Sphaerotilaceae</taxon>
        <taxon>Rubrivivax</taxon>
    </lineage>
</organism>
<dbReference type="OrthoDB" id="9815592at2"/>
<dbReference type="SUPFAM" id="SSF51161">
    <property type="entry name" value="Trimeric LpxA-like enzymes"/>
    <property type="match status" value="1"/>
</dbReference>
<dbReference type="GO" id="GO:0008374">
    <property type="term" value="F:O-acyltransferase activity"/>
    <property type="evidence" value="ECO:0007669"/>
    <property type="project" value="TreeGrafter"/>
</dbReference>
<dbReference type="GO" id="GO:0005829">
    <property type="term" value="C:cytosol"/>
    <property type="evidence" value="ECO:0007669"/>
    <property type="project" value="TreeGrafter"/>
</dbReference>
<keyword evidence="2 3" id="KW-0808">Transferase</keyword>